<feature type="domain" description="Smf/DprA SLOG" evidence="2">
    <location>
        <begin position="82"/>
        <end position="290"/>
    </location>
</feature>
<dbReference type="RefSeq" id="WP_117312429.1">
    <property type="nucleotide sequence ID" value="NZ_JBHRUJ010000016.1"/>
</dbReference>
<dbReference type="PANTHER" id="PTHR43022:SF1">
    <property type="entry name" value="PROTEIN SMF"/>
    <property type="match status" value="1"/>
</dbReference>
<protein>
    <submittedName>
        <fullName evidence="3">DNA-processing protein DprA</fullName>
    </submittedName>
</protein>
<organism evidence="3 4">
    <name type="scientific">Planomicrobium okeanokoites</name>
    <name type="common">Planococcus okeanokoites</name>
    <name type="synonym">Flavobacterium okeanokoites</name>
    <dbReference type="NCBI Taxonomy" id="244"/>
    <lineage>
        <taxon>Bacteria</taxon>
        <taxon>Bacillati</taxon>
        <taxon>Bacillota</taxon>
        <taxon>Bacilli</taxon>
        <taxon>Bacillales</taxon>
        <taxon>Caryophanaceae</taxon>
        <taxon>Planomicrobium</taxon>
    </lineage>
</organism>
<comment type="caution">
    <text evidence="3">The sequence shown here is derived from an EMBL/GenBank/DDBJ whole genome shotgun (WGS) entry which is preliminary data.</text>
</comment>
<comment type="similarity">
    <text evidence="1">Belongs to the DprA/Smf family.</text>
</comment>
<dbReference type="Pfam" id="PF02481">
    <property type="entry name" value="DNA_processg_A"/>
    <property type="match status" value="1"/>
</dbReference>
<dbReference type="PANTHER" id="PTHR43022">
    <property type="entry name" value="PROTEIN SMF"/>
    <property type="match status" value="1"/>
</dbReference>
<dbReference type="Gene3D" id="3.40.50.450">
    <property type="match status" value="1"/>
</dbReference>
<reference evidence="4" key="1">
    <citation type="journal article" date="2019" name="Int. J. Syst. Evol. Microbiol.">
        <title>The Global Catalogue of Microorganisms (GCM) 10K type strain sequencing project: providing services to taxonomists for standard genome sequencing and annotation.</title>
        <authorList>
            <consortium name="The Broad Institute Genomics Platform"/>
            <consortium name="The Broad Institute Genome Sequencing Center for Infectious Disease"/>
            <person name="Wu L."/>
            <person name="Ma J."/>
        </authorList>
    </citation>
    <scope>NUCLEOTIDE SEQUENCE [LARGE SCALE GENOMIC DNA]</scope>
    <source>
        <strain evidence="4">CCM 320</strain>
    </source>
</reference>
<dbReference type="SUPFAM" id="SSF102405">
    <property type="entry name" value="MCP/YpsA-like"/>
    <property type="match status" value="1"/>
</dbReference>
<accession>A0ABV7KPB2</accession>
<dbReference type="EMBL" id="JBHRUJ010000016">
    <property type="protein sequence ID" value="MFC3211300.1"/>
    <property type="molecule type" value="Genomic_DNA"/>
</dbReference>
<name>A0ABV7KPB2_PLAOK</name>
<dbReference type="Proteomes" id="UP001595625">
    <property type="component" value="Unassembled WGS sequence"/>
</dbReference>
<gene>
    <name evidence="3" type="primary">dprA</name>
    <name evidence="3" type="ORF">ACFOEJ_09475</name>
</gene>
<evidence type="ECO:0000259" key="2">
    <source>
        <dbReference type="Pfam" id="PF02481"/>
    </source>
</evidence>
<keyword evidence="4" id="KW-1185">Reference proteome</keyword>
<evidence type="ECO:0000256" key="1">
    <source>
        <dbReference type="ARBA" id="ARBA00006525"/>
    </source>
</evidence>
<sequence>MDSLFEQRLMALHYVYPRPLDRLKRLMLDDAALEYLENRPAWEISQLLGIKPEAAANLKTAYRKSLNTPYSDVYEKHKIIPISYNHPNYPQSLFQLIDPPAIIYAKGNIDYLLDEDRLGVIGARKASKYSQKAMDKIIPDLVAAGFIIVSGLAKGADAMAHRTAIACGGKTIAVTGSGFMHPYPKENGELNIIIEETQLSITEYPPYIQPKRWNFPMRNRIISGLVKGVLVTEAEVKSGTLSTIEHAVEHGKDIFAVPGNIDSALSAGPHKLIYEGAKPVWNALQVLEEYREIQVLNKSIK</sequence>
<dbReference type="InterPro" id="IPR003488">
    <property type="entry name" value="DprA"/>
</dbReference>
<evidence type="ECO:0000313" key="4">
    <source>
        <dbReference type="Proteomes" id="UP001595625"/>
    </source>
</evidence>
<dbReference type="InterPro" id="IPR057666">
    <property type="entry name" value="DrpA_SLOG"/>
</dbReference>
<evidence type="ECO:0000313" key="3">
    <source>
        <dbReference type="EMBL" id="MFC3211300.1"/>
    </source>
</evidence>
<proteinExistence type="inferred from homology"/>
<dbReference type="NCBIfam" id="TIGR00732">
    <property type="entry name" value="dprA"/>
    <property type="match status" value="1"/>
</dbReference>